<proteinExistence type="predicted"/>
<name>A0A2P2JN89_RHIMU</name>
<accession>A0A2P2JN89</accession>
<feature type="transmembrane region" description="Helical" evidence="1">
    <location>
        <begin position="25"/>
        <end position="42"/>
    </location>
</feature>
<sequence length="76" mass="9187">MLEILKREVRGLYNLNVKQIYDQPFNHSCFCQILFLVTFLLLKKAIRRHVFNLLDIIHQEFSLHLSPSRFQNILQM</sequence>
<organism evidence="2">
    <name type="scientific">Rhizophora mucronata</name>
    <name type="common">Asiatic mangrove</name>
    <dbReference type="NCBI Taxonomy" id="61149"/>
    <lineage>
        <taxon>Eukaryota</taxon>
        <taxon>Viridiplantae</taxon>
        <taxon>Streptophyta</taxon>
        <taxon>Embryophyta</taxon>
        <taxon>Tracheophyta</taxon>
        <taxon>Spermatophyta</taxon>
        <taxon>Magnoliopsida</taxon>
        <taxon>eudicotyledons</taxon>
        <taxon>Gunneridae</taxon>
        <taxon>Pentapetalae</taxon>
        <taxon>rosids</taxon>
        <taxon>fabids</taxon>
        <taxon>Malpighiales</taxon>
        <taxon>Rhizophoraceae</taxon>
        <taxon>Rhizophora</taxon>
    </lineage>
</organism>
<dbReference type="EMBL" id="GGEC01014450">
    <property type="protein sequence ID" value="MBW94933.1"/>
    <property type="molecule type" value="Transcribed_RNA"/>
</dbReference>
<keyword evidence="1" id="KW-0472">Membrane</keyword>
<reference evidence="2" key="1">
    <citation type="submission" date="2018-02" db="EMBL/GenBank/DDBJ databases">
        <title>Rhizophora mucronata_Transcriptome.</title>
        <authorList>
            <person name="Meera S.P."/>
            <person name="Sreeshan A."/>
            <person name="Augustine A."/>
        </authorList>
    </citation>
    <scope>NUCLEOTIDE SEQUENCE</scope>
    <source>
        <tissue evidence="2">Leaf</tissue>
    </source>
</reference>
<keyword evidence="1" id="KW-1133">Transmembrane helix</keyword>
<dbReference type="AlphaFoldDB" id="A0A2P2JN89"/>
<keyword evidence="1" id="KW-0812">Transmembrane</keyword>
<evidence type="ECO:0000313" key="2">
    <source>
        <dbReference type="EMBL" id="MBW94933.1"/>
    </source>
</evidence>
<protein>
    <submittedName>
        <fullName evidence="2">ELMO/CED-12 family protein</fullName>
    </submittedName>
</protein>
<evidence type="ECO:0000256" key="1">
    <source>
        <dbReference type="SAM" id="Phobius"/>
    </source>
</evidence>